<dbReference type="EMBL" id="JAEPRE010000027">
    <property type="protein sequence ID" value="KAG2235771.1"/>
    <property type="molecule type" value="Genomic_DNA"/>
</dbReference>
<protein>
    <submittedName>
        <fullName evidence="1">Uncharacterized protein</fullName>
    </submittedName>
</protein>
<keyword evidence="2" id="KW-1185">Reference proteome</keyword>
<organism evidence="1 2">
    <name type="scientific">Thamnidium elegans</name>
    <dbReference type="NCBI Taxonomy" id="101142"/>
    <lineage>
        <taxon>Eukaryota</taxon>
        <taxon>Fungi</taxon>
        <taxon>Fungi incertae sedis</taxon>
        <taxon>Mucoromycota</taxon>
        <taxon>Mucoromycotina</taxon>
        <taxon>Mucoromycetes</taxon>
        <taxon>Mucorales</taxon>
        <taxon>Mucorineae</taxon>
        <taxon>Mucoraceae</taxon>
        <taxon>Thamnidium</taxon>
    </lineage>
</organism>
<evidence type="ECO:0000313" key="1">
    <source>
        <dbReference type="EMBL" id="KAG2235771.1"/>
    </source>
</evidence>
<name>A0A8H7SWM8_9FUNG</name>
<evidence type="ECO:0000313" key="2">
    <source>
        <dbReference type="Proteomes" id="UP000613177"/>
    </source>
</evidence>
<proteinExistence type="predicted"/>
<reference evidence="1" key="1">
    <citation type="submission" date="2021-01" db="EMBL/GenBank/DDBJ databases">
        <title>Metabolic potential, ecology and presence of endohyphal bacteria is reflected in genomic diversity of Mucoromycotina.</title>
        <authorList>
            <person name="Muszewska A."/>
            <person name="Okrasinska A."/>
            <person name="Steczkiewicz K."/>
            <person name="Drgas O."/>
            <person name="Orlowska M."/>
            <person name="Perlinska-Lenart U."/>
            <person name="Aleksandrzak-Piekarczyk T."/>
            <person name="Szatraj K."/>
            <person name="Zielenkiewicz U."/>
            <person name="Pilsyk S."/>
            <person name="Malc E."/>
            <person name="Mieczkowski P."/>
            <person name="Kruszewska J.S."/>
            <person name="Biernat P."/>
            <person name="Pawlowska J."/>
        </authorList>
    </citation>
    <scope>NUCLEOTIDE SEQUENCE</scope>
    <source>
        <strain evidence="1">WA0000018081</strain>
    </source>
</reference>
<comment type="caution">
    <text evidence="1">The sequence shown here is derived from an EMBL/GenBank/DDBJ whole genome shotgun (WGS) entry which is preliminary data.</text>
</comment>
<gene>
    <name evidence="1" type="ORF">INT48_000997</name>
</gene>
<dbReference type="AlphaFoldDB" id="A0A8H7SWM8"/>
<sequence length="376" mass="43046">MSENTTNLIEDSNRAELNAYLNFKKRAFEEGNLRDYSMENSFKSTQFLNQFFFFFFLLIVTNSESESSQSSISDLEIKRTKKIDYFSGPGEKKWVPNSWLTLGDTNVTKLFLKFRDQNIQAVEKTGNVNSIRVLSLSYIFPINRWDTNSCITSYTLDNDDVDISTFTFEPASELDVNVKAACLEFVSSLAIECSERSEDIFFDRYLKPLLREAILKSCNKDFVCSGSDAPNLNVPFKKKADFMLGYKDRKREIFLFFVELKKPGKVSKYQVEDDSVKLCKHMKCSIDIQATMGIESPVALGLLCFVCSLMRMTLVEEGVYLPVTLRKFRLPESESELISLPRAMECLNFVLEEVKSFPEKYNARTKKAVVSGITKG</sequence>
<dbReference type="Proteomes" id="UP000613177">
    <property type="component" value="Unassembled WGS sequence"/>
</dbReference>
<accession>A0A8H7SWM8</accession>